<evidence type="ECO:0000313" key="2">
    <source>
        <dbReference type="EMBL" id="NEV11730.1"/>
    </source>
</evidence>
<dbReference type="EMBL" id="JAADZA010000010">
    <property type="protein sequence ID" value="NEV11730.1"/>
    <property type="molecule type" value="Genomic_DNA"/>
</dbReference>
<gene>
    <name evidence="1" type="ORF">GGD45_003165</name>
    <name evidence="2" type="ORF">GXW80_12080</name>
</gene>
<keyword evidence="4" id="KW-1185">Reference proteome</keyword>
<accession>A0A6P1C3F4</accession>
<evidence type="ECO:0000313" key="4">
    <source>
        <dbReference type="Proteomes" id="UP000526625"/>
    </source>
</evidence>
<dbReference type="RefSeq" id="WP_041677372.1">
    <property type="nucleotide sequence ID" value="NZ_JAADZA010000010.1"/>
</dbReference>
<dbReference type="EMBL" id="JACHBF010000008">
    <property type="protein sequence ID" value="MBB6492757.1"/>
    <property type="molecule type" value="Genomic_DNA"/>
</dbReference>
<reference evidence="2 3" key="1">
    <citation type="submission" date="2020-02" db="EMBL/GenBank/DDBJ databases">
        <title>Draft genome sequence of Rhizobium tropici.</title>
        <authorList>
            <person name="Khayi S."/>
            <person name="Jemo M."/>
        </authorList>
    </citation>
    <scope>NUCLEOTIDE SEQUENCE [LARGE SCALE GENOMIC DNA]</scope>
    <source>
        <strain evidence="2 3">A12</strain>
    </source>
</reference>
<organism evidence="2 3">
    <name type="scientific">Rhizobium tropici</name>
    <dbReference type="NCBI Taxonomy" id="398"/>
    <lineage>
        <taxon>Bacteria</taxon>
        <taxon>Pseudomonadati</taxon>
        <taxon>Pseudomonadota</taxon>
        <taxon>Alphaproteobacteria</taxon>
        <taxon>Hyphomicrobiales</taxon>
        <taxon>Rhizobiaceae</taxon>
        <taxon>Rhizobium/Agrobacterium group</taxon>
        <taxon>Rhizobium</taxon>
    </lineage>
</organism>
<dbReference type="Proteomes" id="UP000471190">
    <property type="component" value="Unassembled WGS sequence"/>
</dbReference>
<comment type="caution">
    <text evidence="2">The sequence shown here is derived from an EMBL/GenBank/DDBJ whole genome shotgun (WGS) entry which is preliminary data.</text>
</comment>
<dbReference type="Proteomes" id="UP000526625">
    <property type="component" value="Unassembled WGS sequence"/>
</dbReference>
<proteinExistence type="predicted"/>
<evidence type="ECO:0000313" key="3">
    <source>
        <dbReference type="Proteomes" id="UP000471190"/>
    </source>
</evidence>
<evidence type="ECO:0000313" key="1">
    <source>
        <dbReference type="EMBL" id="MBB6492757.1"/>
    </source>
</evidence>
<protein>
    <submittedName>
        <fullName evidence="2">Uncharacterized protein</fullName>
    </submittedName>
</protein>
<reference evidence="1 4" key="2">
    <citation type="submission" date="2020-08" db="EMBL/GenBank/DDBJ databases">
        <title>Genomic Encyclopedia of Type Strains, Phase IV (KMG-V): Genome sequencing to study the core and pangenomes of soil and plant-associated prokaryotes.</title>
        <authorList>
            <person name="Whitman W."/>
        </authorList>
    </citation>
    <scope>NUCLEOTIDE SEQUENCE [LARGE SCALE GENOMIC DNA]</scope>
    <source>
        <strain evidence="1 4">SEMIA 4059</strain>
    </source>
</reference>
<dbReference type="AlphaFoldDB" id="A0A6P1C3F4"/>
<sequence length="136" mass="15183">MEAKDGDRRDGAQILDALDIVAGFQDGASCDWTTIADALMADLAIECVERPDTHAKWLGVRQIWLVATISIKMDDIPPFRVRNRAFRMRGYGAYSSRLLLIRSSDVQRRPRGMGGLHNSFSPKQKRLGLILAPISD</sequence>
<name>A0A6P1C3F4_RHITR</name>